<organism evidence="1">
    <name type="scientific">Rhizophora mucronata</name>
    <name type="common">Asiatic mangrove</name>
    <dbReference type="NCBI Taxonomy" id="61149"/>
    <lineage>
        <taxon>Eukaryota</taxon>
        <taxon>Viridiplantae</taxon>
        <taxon>Streptophyta</taxon>
        <taxon>Embryophyta</taxon>
        <taxon>Tracheophyta</taxon>
        <taxon>Spermatophyta</taxon>
        <taxon>Magnoliopsida</taxon>
        <taxon>eudicotyledons</taxon>
        <taxon>Gunneridae</taxon>
        <taxon>Pentapetalae</taxon>
        <taxon>rosids</taxon>
        <taxon>fabids</taxon>
        <taxon>Malpighiales</taxon>
        <taxon>Rhizophoraceae</taxon>
        <taxon>Rhizophora</taxon>
    </lineage>
</organism>
<dbReference type="InterPro" id="IPR024705">
    <property type="entry name" value="Ssp411"/>
</dbReference>
<proteinExistence type="predicted"/>
<sequence>MVVQAVFETRLKDMAMAVPLMCCAADMISVHSRKQVVLVGQKPSLEFDSMLAAAHSSYDPNKTVIHIDPTNNEEMEIWEDNNSNIALMARSTFAADKVVALVCQNFTCSAPVTDPKSLKSLLSKDHPFVV</sequence>
<dbReference type="EMBL" id="GGEC01038084">
    <property type="protein sequence ID" value="MBX18568.1"/>
    <property type="molecule type" value="Transcribed_RNA"/>
</dbReference>
<name>A0A2P2LKR3_RHIMU</name>
<reference evidence="1" key="1">
    <citation type="submission" date="2018-02" db="EMBL/GenBank/DDBJ databases">
        <title>Rhizophora mucronata_Transcriptome.</title>
        <authorList>
            <person name="Meera S.P."/>
            <person name="Sreeshan A."/>
            <person name="Augustine A."/>
        </authorList>
    </citation>
    <scope>NUCLEOTIDE SEQUENCE</scope>
    <source>
        <tissue evidence="1">Leaf</tissue>
    </source>
</reference>
<accession>A0A2P2LKR3</accession>
<evidence type="ECO:0000313" key="1">
    <source>
        <dbReference type="EMBL" id="MBX18568.1"/>
    </source>
</evidence>
<dbReference type="PANTHER" id="PTHR42899:SF1">
    <property type="entry name" value="SPERMATOGENESIS-ASSOCIATED PROTEIN 20"/>
    <property type="match status" value="1"/>
</dbReference>
<dbReference type="AlphaFoldDB" id="A0A2P2LKR3"/>
<dbReference type="GO" id="GO:0009507">
    <property type="term" value="C:chloroplast"/>
    <property type="evidence" value="ECO:0007669"/>
    <property type="project" value="TreeGrafter"/>
</dbReference>
<protein>
    <submittedName>
        <fullName evidence="1">Spermatogenesis-associated protein 20</fullName>
    </submittedName>
</protein>
<dbReference type="PANTHER" id="PTHR42899">
    <property type="entry name" value="SPERMATOGENESIS-ASSOCIATED PROTEIN 20"/>
    <property type="match status" value="1"/>
</dbReference>